<protein>
    <submittedName>
        <fullName evidence="2">Uncharacterized protein</fullName>
    </submittedName>
</protein>
<evidence type="ECO:0000256" key="1">
    <source>
        <dbReference type="SAM" id="MobiDB-lite"/>
    </source>
</evidence>
<proteinExistence type="predicted"/>
<evidence type="ECO:0000313" key="3">
    <source>
        <dbReference type="Proteomes" id="UP001610444"/>
    </source>
</evidence>
<feature type="region of interest" description="Disordered" evidence="1">
    <location>
        <begin position="1"/>
        <end position="20"/>
    </location>
</feature>
<comment type="caution">
    <text evidence="2">The sequence shown here is derived from an EMBL/GenBank/DDBJ whole genome shotgun (WGS) entry which is preliminary data.</text>
</comment>
<dbReference type="RefSeq" id="XP_070905564.1">
    <property type="nucleotide sequence ID" value="XM_071049426.1"/>
</dbReference>
<gene>
    <name evidence="2" type="ORF">BJX68DRAFT_5723</name>
</gene>
<accession>A0ABR4LAB7</accession>
<feature type="region of interest" description="Disordered" evidence="1">
    <location>
        <begin position="85"/>
        <end position="110"/>
    </location>
</feature>
<sequence length="273" mass="30117">MSEAMSSVQTEHPRKRQAVVREEPGLTWGWTTPYWTAPSTVDMAGTMAESAPIIGGPSQIASKFRVSHPQGKLLLFPVLDRQRDSAQLSDSSSPSQLSFKSPRLPPRRRRTDCPIGCQYLVAEASRRSAIQLSMALRRIATQMRTPLWRAGIFRPYSVQIARISQPRTFFGGALAAGRSKVLSGKFAAREPPRKTISPPPSWRLHSSDLWSGQSPHLVTSSMSDLRSACFTSSESPCCWTIYGTTRPTTAWPDSTTYSHPTSNSTTNPAIILL</sequence>
<reference evidence="2 3" key="1">
    <citation type="submission" date="2024-07" db="EMBL/GenBank/DDBJ databases">
        <title>Section-level genome sequencing and comparative genomics of Aspergillus sections Usti and Cavernicolus.</title>
        <authorList>
            <consortium name="Lawrence Berkeley National Laboratory"/>
            <person name="Nybo J.L."/>
            <person name="Vesth T.C."/>
            <person name="Theobald S."/>
            <person name="Frisvad J.C."/>
            <person name="Larsen T.O."/>
            <person name="Kjaerboelling I."/>
            <person name="Rothschild-Mancinelli K."/>
            <person name="Lyhne E.K."/>
            <person name="Kogle M.E."/>
            <person name="Barry K."/>
            <person name="Clum A."/>
            <person name="Na H."/>
            <person name="Ledsgaard L."/>
            <person name="Lin J."/>
            <person name="Lipzen A."/>
            <person name="Kuo A."/>
            <person name="Riley R."/>
            <person name="Mondo S."/>
            <person name="LaButti K."/>
            <person name="Haridas S."/>
            <person name="Pangalinan J."/>
            <person name="Salamov A.A."/>
            <person name="Simmons B.A."/>
            <person name="Magnuson J.K."/>
            <person name="Chen J."/>
            <person name="Drula E."/>
            <person name="Henrissat B."/>
            <person name="Wiebenga A."/>
            <person name="Lubbers R.J."/>
            <person name="Gomes A.C."/>
            <person name="Macurrencykelacurrency M.R."/>
            <person name="Stajich J."/>
            <person name="Grigoriev I.V."/>
            <person name="Mortensen U.H."/>
            <person name="De vries R.P."/>
            <person name="Baker S.E."/>
            <person name="Andersen M.R."/>
        </authorList>
    </citation>
    <scope>NUCLEOTIDE SEQUENCE [LARGE SCALE GENOMIC DNA]</scope>
    <source>
        <strain evidence="2 3">CBS 756.74</strain>
    </source>
</reference>
<dbReference type="GeneID" id="98164590"/>
<dbReference type="EMBL" id="JBFXLR010000001">
    <property type="protein sequence ID" value="KAL2861474.1"/>
    <property type="molecule type" value="Genomic_DNA"/>
</dbReference>
<keyword evidence="3" id="KW-1185">Reference proteome</keyword>
<feature type="compositionally biased region" description="Polar residues" evidence="1">
    <location>
        <begin position="1"/>
        <end position="10"/>
    </location>
</feature>
<evidence type="ECO:0000313" key="2">
    <source>
        <dbReference type="EMBL" id="KAL2861474.1"/>
    </source>
</evidence>
<feature type="compositionally biased region" description="Low complexity" evidence="1">
    <location>
        <begin position="85"/>
        <end position="102"/>
    </location>
</feature>
<dbReference type="Proteomes" id="UP001610444">
    <property type="component" value="Unassembled WGS sequence"/>
</dbReference>
<name>A0ABR4LAB7_9EURO</name>
<organism evidence="2 3">
    <name type="scientific">Aspergillus pseudodeflectus</name>
    <dbReference type="NCBI Taxonomy" id="176178"/>
    <lineage>
        <taxon>Eukaryota</taxon>
        <taxon>Fungi</taxon>
        <taxon>Dikarya</taxon>
        <taxon>Ascomycota</taxon>
        <taxon>Pezizomycotina</taxon>
        <taxon>Eurotiomycetes</taxon>
        <taxon>Eurotiomycetidae</taxon>
        <taxon>Eurotiales</taxon>
        <taxon>Aspergillaceae</taxon>
        <taxon>Aspergillus</taxon>
        <taxon>Aspergillus subgen. Nidulantes</taxon>
    </lineage>
</organism>